<sequence length="74" mass="8384">MKIEKVFGLLSLAFIIFAFIAYPVQLLPYALIVAGINFLIVGWNSLSRDRDKSGYFYLVVSLFFAAYGGMKFFT</sequence>
<dbReference type="AlphaFoldDB" id="A0A838CWA2"/>
<keyword evidence="1" id="KW-0812">Transmembrane</keyword>
<keyword evidence="1" id="KW-1133">Transmembrane helix</keyword>
<evidence type="ECO:0008006" key="4">
    <source>
        <dbReference type="Google" id="ProtNLM"/>
    </source>
</evidence>
<feature type="transmembrane region" description="Helical" evidence="1">
    <location>
        <begin position="30"/>
        <end position="47"/>
    </location>
</feature>
<gene>
    <name evidence="2" type="ORF">H0266_14940</name>
</gene>
<name>A0A838CWA2_9BACI</name>
<proteinExistence type="predicted"/>
<comment type="caution">
    <text evidence="2">The sequence shown here is derived from an EMBL/GenBank/DDBJ whole genome shotgun (WGS) entry which is preliminary data.</text>
</comment>
<evidence type="ECO:0000256" key="1">
    <source>
        <dbReference type="SAM" id="Phobius"/>
    </source>
</evidence>
<dbReference type="RefSeq" id="WP_181473223.1">
    <property type="nucleotide sequence ID" value="NZ_JACEFG010000003.1"/>
</dbReference>
<reference evidence="2 3" key="1">
    <citation type="journal article" date="2004" name="Extremophiles">
        <title>Halobacillus locisalis sp. nov., a halophilic bacterium isolated from a marine solar saltern of the Yellow Sea in Korea.</title>
        <authorList>
            <person name="Yoon J.H."/>
            <person name="Kang K.H."/>
            <person name="Oh T.K."/>
            <person name="Park Y.H."/>
        </authorList>
    </citation>
    <scope>NUCLEOTIDE SEQUENCE [LARGE SCALE GENOMIC DNA]</scope>
    <source>
        <strain evidence="2 3">KCTC 3788</strain>
    </source>
</reference>
<keyword evidence="1" id="KW-0472">Membrane</keyword>
<protein>
    <recommendedName>
        <fullName evidence="4">DUF3953 domain-containing protein</fullName>
    </recommendedName>
</protein>
<organism evidence="2 3">
    <name type="scientific">Halobacillus locisalis</name>
    <dbReference type="NCBI Taxonomy" id="220753"/>
    <lineage>
        <taxon>Bacteria</taxon>
        <taxon>Bacillati</taxon>
        <taxon>Bacillota</taxon>
        <taxon>Bacilli</taxon>
        <taxon>Bacillales</taxon>
        <taxon>Bacillaceae</taxon>
        <taxon>Halobacillus</taxon>
    </lineage>
</organism>
<accession>A0A838CWA2</accession>
<dbReference type="Proteomes" id="UP000571017">
    <property type="component" value="Unassembled WGS sequence"/>
</dbReference>
<evidence type="ECO:0000313" key="3">
    <source>
        <dbReference type="Proteomes" id="UP000571017"/>
    </source>
</evidence>
<dbReference type="EMBL" id="JACEFG010000003">
    <property type="protein sequence ID" value="MBA2176191.1"/>
    <property type="molecule type" value="Genomic_DNA"/>
</dbReference>
<feature type="transmembrane region" description="Helical" evidence="1">
    <location>
        <begin position="54"/>
        <end position="73"/>
    </location>
</feature>
<feature type="transmembrane region" description="Helical" evidence="1">
    <location>
        <begin position="7"/>
        <end position="24"/>
    </location>
</feature>
<keyword evidence="3" id="KW-1185">Reference proteome</keyword>
<evidence type="ECO:0000313" key="2">
    <source>
        <dbReference type="EMBL" id="MBA2176191.1"/>
    </source>
</evidence>